<accession>A0ABP9SE70</accession>
<dbReference type="EMBL" id="BAABJQ010000021">
    <property type="protein sequence ID" value="GAA5194471.1"/>
    <property type="molecule type" value="Genomic_DNA"/>
</dbReference>
<keyword evidence="2" id="KW-1185">Reference proteome</keyword>
<proteinExistence type="predicted"/>
<reference evidence="2" key="1">
    <citation type="journal article" date="2019" name="Int. J. Syst. Evol. Microbiol.">
        <title>The Global Catalogue of Microorganisms (GCM) 10K type strain sequencing project: providing services to taxonomists for standard genome sequencing and annotation.</title>
        <authorList>
            <consortium name="The Broad Institute Genomics Platform"/>
            <consortium name="The Broad Institute Genome Sequencing Center for Infectious Disease"/>
            <person name="Wu L."/>
            <person name="Ma J."/>
        </authorList>
    </citation>
    <scope>NUCLEOTIDE SEQUENCE [LARGE SCALE GENOMIC DNA]</scope>
    <source>
        <strain evidence="2">JCM 18304</strain>
    </source>
</reference>
<evidence type="ECO:0000313" key="1">
    <source>
        <dbReference type="EMBL" id="GAA5194471.1"/>
    </source>
</evidence>
<gene>
    <name evidence="1" type="ORF">GCM10023322_58960</name>
</gene>
<name>A0ABP9SE70_9ACTN</name>
<protein>
    <submittedName>
        <fullName evidence="1">Uncharacterized protein</fullName>
    </submittedName>
</protein>
<comment type="caution">
    <text evidence="1">The sequence shown here is derived from an EMBL/GenBank/DDBJ whole genome shotgun (WGS) entry which is preliminary data.</text>
</comment>
<sequence>MAEVPEQGHGRERWWRAVEMDLRFAPASQQSDEMRAVLDEMNRLTLAADLELFARFQLERDDLGPWVDAMRFSRGSIDVTAADFDAFFEDYIALLNRYAQPARDNKAETRPIAVRLLTFPAPRS</sequence>
<evidence type="ECO:0000313" key="2">
    <source>
        <dbReference type="Proteomes" id="UP001501570"/>
    </source>
</evidence>
<dbReference type="Proteomes" id="UP001501570">
    <property type="component" value="Unassembled WGS sequence"/>
</dbReference>
<organism evidence="1 2">
    <name type="scientific">Rugosimonospora acidiphila</name>
    <dbReference type="NCBI Taxonomy" id="556531"/>
    <lineage>
        <taxon>Bacteria</taxon>
        <taxon>Bacillati</taxon>
        <taxon>Actinomycetota</taxon>
        <taxon>Actinomycetes</taxon>
        <taxon>Micromonosporales</taxon>
        <taxon>Micromonosporaceae</taxon>
        <taxon>Rugosimonospora</taxon>
    </lineage>
</organism>